<dbReference type="Proteomes" id="UP000031668">
    <property type="component" value="Unassembled WGS sequence"/>
</dbReference>
<accession>A0A0C2MZD2</accession>
<name>A0A0C2MZD2_THEKT</name>
<evidence type="ECO:0000313" key="1">
    <source>
        <dbReference type="EMBL" id="KII72676.1"/>
    </source>
</evidence>
<dbReference type="AlphaFoldDB" id="A0A0C2MZD2"/>
<evidence type="ECO:0000313" key="2">
    <source>
        <dbReference type="Proteomes" id="UP000031668"/>
    </source>
</evidence>
<proteinExistence type="predicted"/>
<gene>
    <name evidence="1" type="ORF">RF11_15185</name>
</gene>
<dbReference type="Gene3D" id="1.25.40.10">
    <property type="entry name" value="Tetratricopeptide repeat domain"/>
    <property type="match status" value="1"/>
</dbReference>
<protein>
    <submittedName>
        <fullName evidence="1">Uncharacterized protein</fullName>
    </submittedName>
</protein>
<comment type="caution">
    <text evidence="1">The sequence shown here is derived from an EMBL/GenBank/DDBJ whole genome shotgun (WGS) entry which is preliminary data.</text>
</comment>
<keyword evidence="2" id="KW-1185">Reference proteome</keyword>
<dbReference type="InterPro" id="IPR011990">
    <property type="entry name" value="TPR-like_helical_dom_sf"/>
</dbReference>
<sequence>MEEVDFDNKKYLWRLLRSLDEVHEEINIRMKVGGEFEVSGMYQAAGKSYYEVARLGEIHLEDYEGALSVYRTSAECYLKTQSIDAIHCYERMIDILLKTGKVDRAIEYCVKFGYSCAHELDDTEKGDQFYSRAEEIRRLHNKSHTCSKTKFDPSEYDNDQAKALKDLKDFDVVKPGIFTSQITGVGLCRNCIEAYEQLRQFVSKLKPIQ</sequence>
<reference evidence="1 2" key="1">
    <citation type="journal article" date="2014" name="Genome Biol. Evol.">
        <title>The genome of the myxosporean Thelohanellus kitauei shows adaptations to nutrient acquisition within its fish host.</title>
        <authorList>
            <person name="Yang Y."/>
            <person name="Xiong J."/>
            <person name="Zhou Z."/>
            <person name="Huo F."/>
            <person name="Miao W."/>
            <person name="Ran C."/>
            <person name="Liu Y."/>
            <person name="Zhang J."/>
            <person name="Feng J."/>
            <person name="Wang M."/>
            <person name="Wang M."/>
            <person name="Wang L."/>
            <person name="Yao B."/>
        </authorList>
    </citation>
    <scope>NUCLEOTIDE SEQUENCE [LARGE SCALE GENOMIC DNA]</scope>
    <source>
        <strain evidence="1">Wuqing</strain>
    </source>
</reference>
<dbReference type="EMBL" id="JWZT01001146">
    <property type="protein sequence ID" value="KII72676.1"/>
    <property type="molecule type" value="Genomic_DNA"/>
</dbReference>
<organism evidence="1 2">
    <name type="scientific">Thelohanellus kitauei</name>
    <name type="common">Myxosporean</name>
    <dbReference type="NCBI Taxonomy" id="669202"/>
    <lineage>
        <taxon>Eukaryota</taxon>
        <taxon>Metazoa</taxon>
        <taxon>Cnidaria</taxon>
        <taxon>Myxozoa</taxon>
        <taxon>Myxosporea</taxon>
        <taxon>Bivalvulida</taxon>
        <taxon>Platysporina</taxon>
        <taxon>Myxobolidae</taxon>
        <taxon>Thelohanellus</taxon>
    </lineage>
</organism>
<dbReference type="Pfam" id="PF14938">
    <property type="entry name" value="SNAP"/>
    <property type="match status" value="1"/>
</dbReference>
<dbReference type="SUPFAM" id="SSF48452">
    <property type="entry name" value="TPR-like"/>
    <property type="match status" value="1"/>
</dbReference>